<proteinExistence type="predicted"/>
<dbReference type="AlphaFoldDB" id="A0A1Q6A078"/>
<name>A0A1Q6A078_9SPHI</name>
<dbReference type="RefSeq" id="WP_171972531.1">
    <property type="nucleotide sequence ID" value="NZ_FPAM01000006.1"/>
</dbReference>
<organism evidence="1 2">
    <name type="scientific">Mucilaginibacter polytrichastri</name>
    <dbReference type="NCBI Taxonomy" id="1302689"/>
    <lineage>
        <taxon>Bacteria</taxon>
        <taxon>Pseudomonadati</taxon>
        <taxon>Bacteroidota</taxon>
        <taxon>Sphingobacteriia</taxon>
        <taxon>Sphingobacteriales</taxon>
        <taxon>Sphingobacteriaceae</taxon>
        <taxon>Mucilaginibacter</taxon>
    </lineage>
</organism>
<keyword evidence="2" id="KW-1185">Reference proteome</keyword>
<comment type="caution">
    <text evidence="1">The sequence shown here is derived from an EMBL/GenBank/DDBJ whole genome shotgun (WGS) entry which is preliminary data.</text>
</comment>
<dbReference type="EMBL" id="MPPL01000001">
    <property type="protein sequence ID" value="OKS87420.1"/>
    <property type="molecule type" value="Genomic_DNA"/>
</dbReference>
<accession>A0A1Q6A078</accession>
<dbReference type="InterPro" id="IPR058238">
    <property type="entry name" value="Lant_leader_dom"/>
</dbReference>
<sequence length="54" mass="5607">MSKENLTIPLALVKDIIAKLDDEQLKEIEGGSTAPASCTGGILSCFTGGIQEEA</sequence>
<evidence type="ECO:0000313" key="1">
    <source>
        <dbReference type="EMBL" id="OKS87420.1"/>
    </source>
</evidence>
<protein>
    <submittedName>
        <fullName evidence="1">Uncharacterized protein</fullName>
    </submittedName>
</protein>
<dbReference type="NCBIfam" id="NF038153">
    <property type="entry name" value="lant_leader_L1a"/>
    <property type="match status" value="1"/>
</dbReference>
<evidence type="ECO:0000313" key="2">
    <source>
        <dbReference type="Proteomes" id="UP000186720"/>
    </source>
</evidence>
<dbReference type="Proteomes" id="UP000186720">
    <property type="component" value="Unassembled WGS sequence"/>
</dbReference>
<gene>
    <name evidence="1" type="ORF">RG47T_2881</name>
</gene>
<reference evidence="1 2" key="1">
    <citation type="submission" date="2016-11" db="EMBL/GenBank/DDBJ databases">
        <title>Whole Genome Sequencing of Mucilaginibacter polytrichastri RG4-7(T) isolated from the moss sample.</title>
        <authorList>
            <person name="Li Y."/>
        </authorList>
    </citation>
    <scope>NUCLEOTIDE SEQUENCE [LARGE SCALE GENOMIC DNA]</scope>
    <source>
        <strain evidence="1 2">RG4-7</strain>
    </source>
</reference>
<dbReference type="STRING" id="1302689.RG47T_2881"/>